<name>C6LV55_GIAIB</name>
<reference evidence="3 4" key="1">
    <citation type="journal article" date="2009" name="PLoS Pathog.">
        <title>Draft genome sequencing of giardia intestinalis assemblage B isolate GS: is human giardiasis caused by two different species?</title>
        <authorList>
            <person name="Franzen O."/>
            <person name="Jerlstrom-Hultqvist J."/>
            <person name="Castro E."/>
            <person name="Sherwood E."/>
            <person name="Ankarklev J."/>
            <person name="Reiner D.S."/>
            <person name="Palm D."/>
            <person name="Andersson J.O."/>
            <person name="Andersson B."/>
            <person name="Svard S.G."/>
        </authorList>
    </citation>
    <scope>NUCLEOTIDE SEQUENCE [LARGE SCALE GENOMIC DNA]</scope>
    <source>
        <strain evidence="4">ATCC 50581 / GS clone H7</strain>
    </source>
</reference>
<feature type="region of interest" description="Disordered" evidence="2">
    <location>
        <begin position="1"/>
        <end position="41"/>
    </location>
</feature>
<comment type="caution">
    <text evidence="3">The sequence shown here is derived from an EMBL/GenBank/DDBJ whole genome shotgun (WGS) entry which is preliminary data.</text>
</comment>
<proteinExistence type="predicted"/>
<feature type="compositionally biased region" description="Polar residues" evidence="2">
    <location>
        <begin position="769"/>
        <end position="790"/>
    </location>
</feature>
<dbReference type="OMA" id="IFCFEIS"/>
<feature type="compositionally biased region" description="Polar residues" evidence="2">
    <location>
        <begin position="501"/>
        <end position="513"/>
    </location>
</feature>
<accession>C6LV55</accession>
<dbReference type="OrthoDB" id="10254818at2759"/>
<evidence type="ECO:0000313" key="4">
    <source>
        <dbReference type="Proteomes" id="UP000002488"/>
    </source>
</evidence>
<feature type="coiled-coil region" evidence="1">
    <location>
        <begin position="222"/>
        <end position="267"/>
    </location>
</feature>
<keyword evidence="1" id="KW-0175">Coiled coil</keyword>
<evidence type="ECO:0000256" key="2">
    <source>
        <dbReference type="SAM" id="MobiDB-lite"/>
    </source>
</evidence>
<dbReference type="Proteomes" id="UP000002488">
    <property type="component" value="Unassembled WGS sequence"/>
</dbReference>
<feature type="region of interest" description="Disordered" evidence="2">
    <location>
        <begin position="1235"/>
        <end position="1255"/>
    </location>
</feature>
<evidence type="ECO:0000256" key="1">
    <source>
        <dbReference type="SAM" id="Coils"/>
    </source>
</evidence>
<dbReference type="VEuPathDB" id="GiardiaDB:GL50581_2658"/>
<protein>
    <submittedName>
        <fullName evidence="3">Uncharacterized protein</fullName>
    </submittedName>
</protein>
<organism evidence="3 4">
    <name type="scientific">Giardia intestinalis (strain ATCC 50581 / GS clone H7)</name>
    <name type="common">Giardia lamblia</name>
    <dbReference type="NCBI Taxonomy" id="598745"/>
    <lineage>
        <taxon>Eukaryota</taxon>
        <taxon>Metamonada</taxon>
        <taxon>Diplomonadida</taxon>
        <taxon>Hexamitidae</taxon>
        <taxon>Giardiinae</taxon>
        <taxon>Giardia</taxon>
    </lineage>
</organism>
<feature type="region of interest" description="Disordered" evidence="2">
    <location>
        <begin position="1419"/>
        <end position="1451"/>
    </location>
</feature>
<dbReference type="EMBL" id="ACGJ01002358">
    <property type="protein sequence ID" value="EET00107.1"/>
    <property type="molecule type" value="Genomic_DNA"/>
</dbReference>
<sequence>MRASSPSHYRKIGSTTQLATLPQPLHKPESQVLPDNQSASRVKATRIPEQYWRIPKDTLSYINGVPVRQTDANIIFPSAEPRTEAERLWLYTFSSDVLNNVAGRASYLNLNHEGDIRFVLHTINILQIFCFEISRHVGCITLDKHTYPYEKLAELLISVSHILQGLSDNLAHYAAHEAAHAPLISDLSNFYRYTSPGTDVASLYADIRSTTIMETETSLALITDLERRLDDEKESARRRETELEQRIKSLETELAAQKKNFSRLELELNTTKTIRASITSAPQSLPSARSVAKGFSASTSNLIQGSSALGVSAESPLAESKHHTIGKLNSLDNDVITTNVYSSFSPAPMTQSTSPIRLPSQNLTDIYENINTLSVQRSQTQGEGAALQRISEMPISHTADGQQTLGEGADYTVLRSYTWGSQRMLDRSGKQAAELDYIETIPATFEVSKYRDSTEIELYSGVTDPSKRSSAIFQTIGHLMSTQAAPPNRILSRPQTAPELENSNVSYRSTQEIGPSNNSSIDIIKLQKKNWVDLTIKGSIGGAPGKLFDSSRQQDTLDSTTSPIFPKGLTNAASKFLGAIMSLDEDDAWRLEANLSRQMTKDTPDVPLAGQASKDFGHVLFRQPNDSQAFSLLNPICMPHEKAIGEIDLSADRFRISFQAIPETVTCQTSPFSKQILQSWTDDYLKQYMSDSWTVTTDALLSRPVLLSNYSSSLPIPPTSITPNNPTESKVTEPHNTLPQPLKSATGRRIPILTKSRYTNPEVRPKTSMKITKSSRRASTNTSPTRPNLLTNVTAEDADPIPTTQLDHDFIDEADAFQGMITLGEGDMSAKLTDPSAHAVTCRTLYAKTRAELHIIYRHIYSLRSTTGDTSVIDRAPEERILLQPRYITQYTKIIDALMQTDNGLQSIPFIKGPSYLESQYGQSTQKKESLMLLTRKLFCSDSIFSFTTNNNMFQALNERIATVSQQELRETLWCDFLIQWDIVTNGVVGQDLNQTILMSKHLENLCRKWDILSIIKMILCYKFDLHTSIRVSDLTILKSSSKDVPVSIMQMFTNPGFFSGTSKAYFMGLSKATQLYRILKPSMRIFCAKLDSVASRGASATSLKSTAQAKINVEEGKGLMHLKAIVSNIGYTVLDLRTVLGIIHEIIVQRHTSCEFSVQGGSTYTPMDKFLLELFMHHNSMDIDKAHRALISFFLSIQIYILCDHLSGDCGDRDTQVDNIWSVSKHSSAQPVSVTVQAHQSREGGERDEDDTSLFDDPVLDDAPVKHRSVSELTGILQCHEFLLVFLELISSPDHLTTEYICHSYIAFYEHSGAKYPYPFVSLDIALLLTRKLLPELPGPYFALLNSSLKQLAITERYDAPVLDIGTVLRILGSQKRMVRLMIMNTVAEEYGRLLSKELIPQAGPSFEDIGGIVTTGGETLPEATPSVTAGGRRDATKKPKSSVKQKRESKSVDELKASLYLDTPISYENFVKVLSKMGTTLLPAMTARYYYAAMWNTSADKSDSTSMHPSVSGPGTPSLRQIFLALPYVAYGSFPHLFNTLSRKNKLFSTQKLCYAHELNTQHDLQALILRYALCGDRHGYIQELRGTLKTIVYELEAPVKRLASMLTCEANGLAYNMEPFYISANFSSSNTNASNLSTMRLADDARSSVSSLSYTMPSRRYLSVMAMQLVTLYASAKLTIGDASLPEETLVEVIGIVRNLSIQMHMSYQSLRPFNSNIHGLLYELQDRLQGIVRCDNYLCKNVTAEEMLRETLCVDNINGPLARILGMARNSIYIQ</sequence>
<feature type="region of interest" description="Disordered" evidence="2">
    <location>
        <begin position="717"/>
        <end position="790"/>
    </location>
</feature>
<feature type="region of interest" description="Disordered" evidence="2">
    <location>
        <begin position="494"/>
        <end position="513"/>
    </location>
</feature>
<gene>
    <name evidence="3" type="ORF">GL50581_2658</name>
</gene>
<feature type="compositionally biased region" description="Polar residues" evidence="2">
    <location>
        <begin position="1"/>
        <end position="20"/>
    </location>
</feature>
<evidence type="ECO:0000313" key="3">
    <source>
        <dbReference type="EMBL" id="EET00107.1"/>
    </source>
</evidence>